<dbReference type="EMBL" id="AQHW01000009">
    <property type="protein sequence ID" value="KKB58537.1"/>
    <property type="molecule type" value="Genomic_DNA"/>
</dbReference>
<protein>
    <recommendedName>
        <fullName evidence="2">Endonuclease/exonuclease/phosphatase domain-containing protein</fullName>
    </recommendedName>
</protein>
<name>A0A0F5JM91_9BACT</name>
<dbReference type="HOGENOM" id="CLU_079288_0_0_10"/>
<evidence type="ECO:0000313" key="4">
    <source>
        <dbReference type="Proteomes" id="UP000033035"/>
    </source>
</evidence>
<dbReference type="InterPro" id="IPR005135">
    <property type="entry name" value="Endo/exonuclease/phosphatase"/>
</dbReference>
<accession>A0A0F5JM91</accession>
<dbReference type="AlphaFoldDB" id="A0A0F5JM91"/>
<dbReference type="RefSeq" id="WP_028727212.1">
    <property type="nucleotide sequence ID" value="NZ_AUAE01000012.1"/>
</dbReference>
<proteinExistence type="predicted"/>
<dbReference type="PATRIC" id="fig|1203610.3.peg.1447"/>
<keyword evidence="4" id="KW-1185">Reference proteome</keyword>
<dbReference type="STRING" id="1203610.HMPREF1536_01414"/>
<dbReference type="SUPFAM" id="SSF56219">
    <property type="entry name" value="DNase I-like"/>
    <property type="match status" value="1"/>
</dbReference>
<keyword evidence="1" id="KW-0732">Signal</keyword>
<evidence type="ECO:0000259" key="2">
    <source>
        <dbReference type="Pfam" id="PF03372"/>
    </source>
</evidence>
<evidence type="ECO:0000313" key="3">
    <source>
        <dbReference type="EMBL" id="KKB58537.1"/>
    </source>
</evidence>
<evidence type="ECO:0000256" key="1">
    <source>
        <dbReference type="SAM" id="SignalP"/>
    </source>
</evidence>
<dbReference type="Pfam" id="PF03372">
    <property type="entry name" value="Exo_endo_phos"/>
    <property type="match status" value="1"/>
</dbReference>
<reference evidence="3 4" key="1">
    <citation type="submission" date="2013-04" db="EMBL/GenBank/DDBJ databases">
        <title>The Genome Sequence of Parabacteroides gordonii DSM 23371.</title>
        <authorList>
            <consortium name="The Broad Institute Genomics Platform"/>
            <person name="Earl A."/>
            <person name="Ward D."/>
            <person name="Feldgarden M."/>
            <person name="Gevers D."/>
            <person name="Martens E."/>
            <person name="Sakamoto M."/>
            <person name="Benno Y."/>
            <person name="Suzuki N."/>
            <person name="Matsunaga N."/>
            <person name="Koshihara K."/>
            <person name="Seki M."/>
            <person name="Komiya H."/>
            <person name="Walker B."/>
            <person name="Young S."/>
            <person name="Zeng Q."/>
            <person name="Gargeya S."/>
            <person name="Fitzgerald M."/>
            <person name="Haas B."/>
            <person name="Abouelleil A."/>
            <person name="Allen A.W."/>
            <person name="Alvarado L."/>
            <person name="Arachchi H.M."/>
            <person name="Berlin A.M."/>
            <person name="Chapman S.B."/>
            <person name="Gainer-Dewar J."/>
            <person name="Goldberg J."/>
            <person name="Griggs A."/>
            <person name="Gujja S."/>
            <person name="Hansen M."/>
            <person name="Howarth C."/>
            <person name="Imamovic A."/>
            <person name="Ireland A."/>
            <person name="Larimer J."/>
            <person name="McCowan C."/>
            <person name="Murphy C."/>
            <person name="Pearson M."/>
            <person name="Poon T.W."/>
            <person name="Priest M."/>
            <person name="Roberts A."/>
            <person name="Saif S."/>
            <person name="Shea T."/>
            <person name="Sisk P."/>
            <person name="Sykes S."/>
            <person name="Wortman J."/>
            <person name="Nusbaum C."/>
            <person name="Birren B."/>
        </authorList>
    </citation>
    <scope>NUCLEOTIDE SEQUENCE [LARGE SCALE GENOMIC DNA]</scope>
    <source>
        <strain evidence="3 4">MS-1</strain>
    </source>
</reference>
<comment type="caution">
    <text evidence="3">The sequence shown here is derived from an EMBL/GenBank/DDBJ whole genome shotgun (WGS) entry which is preliminary data.</text>
</comment>
<dbReference type="InterPro" id="IPR036691">
    <property type="entry name" value="Endo/exonu/phosph_ase_sf"/>
</dbReference>
<dbReference type="GO" id="GO:0003824">
    <property type="term" value="F:catalytic activity"/>
    <property type="evidence" value="ECO:0007669"/>
    <property type="project" value="InterPro"/>
</dbReference>
<feature type="chain" id="PRO_5002490300" description="Endonuclease/exonuclease/phosphatase domain-containing protein" evidence="1">
    <location>
        <begin position="25"/>
        <end position="289"/>
    </location>
</feature>
<sequence length="289" mass="32905">MKRLFNSRSVLFLFLLLVCSGIYAQTSNSYERDWRTDRQKIKIISYNIMDGFSNGADKDRIARFTAWVKEQSPDVLALNELCGFTEAKLKELAAGYGHPYAAIVKENGYPVGLTSKTPIQVIDRKIDGYGHGLLHCKVLNMDFLVTHLNPSDRLKRKQEADNIVNYITDNRLTDCLLMGDMNAHSPFDASWTDEHLENYAVISTFMAASLHDICYLFTADAQRYSFPTRILVSSPKGDALRRQQERIDFIFVTDSLRPNCVDAQIYNGSDTDYLSDHYPVGISMFIPKE</sequence>
<dbReference type="Proteomes" id="UP000033035">
    <property type="component" value="Unassembled WGS sequence"/>
</dbReference>
<dbReference type="Gene3D" id="3.60.10.10">
    <property type="entry name" value="Endonuclease/exonuclease/phosphatase"/>
    <property type="match status" value="1"/>
</dbReference>
<feature type="signal peptide" evidence="1">
    <location>
        <begin position="1"/>
        <end position="24"/>
    </location>
</feature>
<gene>
    <name evidence="3" type="ORF">HMPREF1536_01414</name>
</gene>
<feature type="domain" description="Endonuclease/exonuclease/phosphatase" evidence="2">
    <location>
        <begin position="46"/>
        <end position="277"/>
    </location>
</feature>
<organism evidence="3 4">
    <name type="scientific">Parabacteroides gordonii MS-1 = DSM 23371</name>
    <dbReference type="NCBI Taxonomy" id="1203610"/>
    <lineage>
        <taxon>Bacteria</taxon>
        <taxon>Pseudomonadati</taxon>
        <taxon>Bacteroidota</taxon>
        <taxon>Bacteroidia</taxon>
        <taxon>Bacteroidales</taxon>
        <taxon>Tannerellaceae</taxon>
        <taxon>Parabacteroides</taxon>
    </lineage>
</organism>